<organism evidence="1 3">
    <name type="scientific">Paenibacillus barcinonensis</name>
    <dbReference type="NCBI Taxonomy" id="198119"/>
    <lineage>
        <taxon>Bacteria</taxon>
        <taxon>Bacillati</taxon>
        <taxon>Bacillota</taxon>
        <taxon>Bacilli</taxon>
        <taxon>Bacillales</taxon>
        <taxon>Paenibacillaceae</taxon>
        <taxon>Paenibacillus</taxon>
    </lineage>
</organism>
<name>A0A2V4W6I7_PAEBA</name>
<protein>
    <submittedName>
        <fullName evidence="1">Immunity protein 63 of polymorphic toxin system</fullName>
    </submittedName>
</protein>
<evidence type="ECO:0000313" key="2">
    <source>
        <dbReference type="EMBL" id="QKS55602.1"/>
    </source>
</evidence>
<dbReference type="RefSeq" id="WP_110899326.1">
    <property type="nucleotide sequence ID" value="NZ_CP054614.1"/>
</dbReference>
<reference evidence="1 3" key="1">
    <citation type="submission" date="2018-06" db="EMBL/GenBank/DDBJ databases">
        <title>Genomic Encyclopedia of Type Strains, Phase III (KMG-III): the genomes of soil and plant-associated and newly described type strains.</title>
        <authorList>
            <person name="Whitman W."/>
        </authorList>
    </citation>
    <scope>NUCLEOTIDE SEQUENCE [LARGE SCALE GENOMIC DNA]</scope>
    <source>
        <strain evidence="1 3">CECT 7022</strain>
    </source>
</reference>
<evidence type="ECO:0000313" key="3">
    <source>
        <dbReference type="Proteomes" id="UP000247790"/>
    </source>
</evidence>
<evidence type="ECO:0000313" key="4">
    <source>
        <dbReference type="Proteomes" id="UP000509327"/>
    </source>
</evidence>
<dbReference type="AlphaFoldDB" id="A0A2V4W6I7"/>
<evidence type="ECO:0000313" key="1">
    <source>
        <dbReference type="EMBL" id="PYE43264.1"/>
    </source>
</evidence>
<dbReference type="Proteomes" id="UP000509327">
    <property type="component" value="Chromosome"/>
</dbReference>
<dbReference type="EMBL" id="CP054614">
    <property type="protein sequence ID" value="QKS55602.1"/>
    <property type="molecule type" value="Genomic_DNA"/>
</dbReference>
<reference evidence="2 4" key="2">
    <citation type="submission" date="2020-06" db="EMBL/GenBank/DDBJ databases">
        <title>Complete genome of Paenibacillus barcinonensis KACC11450.</title>
        <authorList>
            <person name="Kim M."/>
            <person name="Park Y.-J."/>
            <person name="Shin J.-H."/>
        </authorList>
    </citation>
    <scope>NUCLEOTIDE SEQUENCE [LARGE SCALE GENOMIC DNA]</scope>
    <source>
        <strain evidence="2 4">KACC11450</strain>
    </source>
</reference>
<dbReference type="EMBL" id="QJSW01000029">
    <property type="protein sequence ID" value="PYE43264.1"/>
    <property type="molecule type" value="Genomic_DNA"/>
</dbReference>
<accession>A0A2V4W6I7</accession>
<gene>
    <name evidence="1" type="ORF">DFQ00_12924</name>
    <name evidence="2" type="ORF">HUB98_04225</name>
</gene>
<dbReference type="OrthoDB" id="2609196at2"/>
<sequence>MMQTLVEQLHELLSLTSYPKEQTESYVNRLLEAFKWEGVPYVEIKGEHYIVTIYERGVPSLTKKLKQKEEVLYWLLEDILFTAAHVNLLKKYGVDNVNTHLDYTNEVWREIEHNVRAAFDNIGDPYLSWHLNGKRRELERYQPKNEGEASS</sequence>
<proteinExistence type="predicted"/>
<dbReference type="Proteomes" id="UP000247790">
    <property type="component" value="Unassembled WGS sequence"/>
</dbReference>
<keyword evidence="4" id="KW-1185">Reference proteome</keyword>